<feature type="transmembrane region" description="Helical" evidence="6">
    <location>
        <begin position="79"/>
        <end position="102"/>
    </location>
</feature>
<keyword evidence="3 6" id="KW-0812">Transmembrane</keyword>
<dbReference type="GO" id="GO:0005886">
    <property type="term" value="C:plasma membrane"/>
    <property type="evidence" value="ECO:0007669"/>
    <property type="project" value="TreeGrafter"/>
</dbReference>
<organism evidence="8 9">
    <name type="scientific">Candidatus Anaerotruncus excrementipullorum</name>
    <dbReference type="NCBI Taxonomy" id="2838465"/>
    <lineage>
        <taxon>Bacteria</taxon>
        <taxon>Bacillati</taxon>
        <taxon>Bacillota</taxon>
        <taxon>Clostridia</taxon>
        <taxon>Eubacteriales</taxon>
        <taxon>Oscillospiraceae</taxon>
        <taxon>Anaerotruncus</taxon>
    </lineage>
</organism>
<dbReference type="EMBL" id="DXES01000056">
    <property type="protein sequence ID" value="HIX65145.1"/>
    <property type="molecule type" value="Genomic_DNA"/>
</dbReference>
<reference evidence="8" key="1">
    <citation type="journal article" date="2021" name="PeerJ">
        <title>Extensive microbial diversity within the chicken gut microbiome revealed by metagenomics and culture.</title>
        <authorList>
            <person name="Gilroy R."/>
            <person name="Ravi A."/>
            <person name="Getino M."/>
            <person name="Pursley I."/>
            <person name="Horton D.L."/>
            <person name="Alikhan N.F."/>
            <person name="Baker D."/>
            <person name="Gharbi K."/>
            <person name="Hall N."/>
            <person name="Watson M."/>
            <person name="Adriaenssens E.M."/>
            <person name="Foster-Nyarko E."/>
            <person name="Jarju S."/>
            <person name="Secka A."/>
            <person name="Antonio M."/>
            <person name="Oren A."/>
            <person name="Chaudhuri R.R."/>
            <person name="La Ragione R."/>
            <person name="Hildebrand F."/>
            <person name="Pallen M.J."/>
        </authorList>
    </citation>
    <scope>NUCLEOTIDE SEQUENCE</scope>
    <source>
        <strain evidence="8">CHK188-5543</strain>
    </source>
</reference>
<accession>A0A9D1WQU5</accession>
<comment type="caution">
    <text evidence="8">The sequence shown here is derived from an EMBL/GenBank/DDBJ whole genome shotgun (WGS) entry which is preliminary data.</text>
</comment>
<dbReference type="Proteomes" id="UP000886800">
    <property type="component" value="Unassembled WGS sequence"/>
</dbReference>
<name>A0A9D1WQU5_9FIRM</name>
<dbReference type="AlphaFoldDB" id="A0A9D1WQU5"/>
<dbReference type="PANTHER" id="PTHR38459">
    <property type="entry name" value="PROPHAGE BACTOPRENOL-LINKED GLUCOSE TRANSLOCASE HOMOLOG"/>
    <property type="match status" value="1"/>
</dbReference>
<evidence type="ECO:0000256" key="4">
    <source>
        <dbReference type="ARBA" id="ARBA00022989"/>
    </source>
</evidence>
<feature type="domain" description="GtrA/DPMS transmembrane" evidence="7">
    <location>
        <begin position="17"/>
        <end position="131"/>
    </location>
</feature>
<reference evidence="8" key="2">
    <citation type="submission" date="2021-04" db="EMBL/GenBank/DDBJ databases">
        <authorList>
            <person name="Gilroy R."/>
        </authorList>
    </citation>
    <scope>NUCLEOTIDE SEQUENCE</scope>
    <source>
        <strain evidence="8">CHK188-5543</strain>
    </source>
</reference>
<evidence type="ECO:0000313" key="8">
    <source>
        <dbReference type="EMBL" id="HIX65145.1"/>
    </source>
</evidence>
<evidence type="ECO:0000256" key="1">
    <source>
        <dbReference type="ARBA" id="ARBA00004141"/>
    </source>
</evidence>
<protein>
    <submittedName>
        <fullName evidence="8">GtrA family protein</fullName>
    </submittedName>
</protein>
<keyword evidence="4 6" id="KW-1133">Transmembrane helix</keyword>
<dbReference type="InterPro" id="IPR051401">
    <property type="entry name" value="GtrA_CellWall_Glycosyl"/>
</dbReference>
<dbReference type="InterPro" id="IPR007267">
    <property type="entry name" value="GtrA_DPMS_TM"/>
</dbReference>
<evidence type="ECO:0000256" key="2">
    <source>
        <dbReference type="ARBA" id="ARBA00009399"/>
    </source>
</evidence>
<dbReference type="PANTHER" id="PTHR38459:SF1">
    <property type="entry name" value="PROPHAGE BACTOPRENOL-LINKED GLUCOSE TRANSLOCASE HOMOLOG"/>
    <property type="match status" value="1"/>
</dbReference>
<feature type="transmembrane region" description="Helical" evidence="6">
    <location>
        <begin position="35"/>
        <end position="58"/>
    </location>
</feature>
<comment type="subcellular location">
    <subcellularLocation>
        <location evidence="1">Membrane</location>
        <topology evidence="1">Multi-pass membrane protein</topology>
    </subcellularLocation>
</comment>
<evidence type="ECO:0000313" key="9">
    <source>
        <dbReference type="Proteomes" id="UP000886800"/>
    </source>
</evidence>
<dbReference type="GO" id="GO:0000271">
    <property type="term" value="P:polysaccharide biosynthetic process"/>
    <property type="evidence" value="ECO:0007669"/>
    <property type="project" value="InterPro"/>
</dbReference>
<dbReference type="Pfam" id="PF04138">
    <property type="entry name" value="GtrA_DPMS_TM"/>
    <property type="match status" value="1"/>
</dbReference>
<keyword evidence="5 6" id="KW-0472">Membrane</keyword>
<proteinExistence type="inferred from homology"/>
<evidence type="ECO:0000259" key="7">
    <source>
        <dbReference type="Pfam" id="PF04138"/>
    </source>
</evidence>
<evidence type="ECO:0000256" key="5">
    <source>
        <dbReference type="ARBA" id="ARBA00023136"/>
    </source>
</evidence>
<sequence>MRLDWEQGKAELKKLVKFGLTGVGNTLVDMAVSSLLLLALGVNVYLSKAIGYCAGMLNSYLINRSWTFHSAQRFFSGQLLRFVFSNLVTLGLSMLLIGAFARMGLADLFAMLLSTCVTLAVNFLFSRLWVFR</sequence>
<evidence type="ECO:0000256" key="3">
    <source>
        <dbReference type="ARBA" id="ARBA00022692"/>
    </source>
</evidence>
<gene>
    <name evidence="8" type="ORF">H9736_02740</name>
</gene>
<comment type="similarity">
    <text evidence="2">Belongs to the GtrA family.</text>
</comment>
<evidence type="ECO:0000256" key="6">
    <source>
        <dbReference type="SAM" id="Phobius"/>
    </source>
</evidence>
<feature type="transmembrane region" description="Helical" evidence="6">
    <location>
        <begin position="108"/>
        <end position="130"/>
    </location>
</feature>